<dbReference type="Gene3D" id="3.40.50.880">
    <property type="match status" value="1"/>
</dbReference>
<comment type="caution">
    <text evidence="5">The sequence shown here is derived from an EMBL/GenBank/DDBJ whole genome shotgun (WGS) entry which is preliminary data.</text>
</comment>
<dbReference type="AlphaFoldDB" id="A0A543HGN3"/>
<dbReference type="Proteomes" id="UP000316747">
    <property type="component" value="Unassembled WGS sequence"/>
</dbReference>
<evidence type="ECO:0000256" key="3">
    <source>
        <dbReference type="ARBA" id="ARBA00022801"/>
    </source>
</evidence>
<dbReference type="PANTHER" id="PTHR36175">
    <property type="entry name" value="CYANOPHYCINASE"/>
    <property type="match status" value="1"/>
</dbReference>
<accession>A0A543HGN3</accession>
<keyword evidence="2" id="KW-0645">Protease</keyword>
<sequence length="260" mass="26667">MTVFLIGGGWSDELAPEIYGGFIAAAAATAAAPPTAAPPTAAAPTAAPAARPRVLLVLMGTDEESLAYHERYLHKLELVGGQELEVVRVPEGDPVDPAVVERLGDVDGLFVGGGPTPEYHASLRPAYGRIRERVTEGMAYAGFSAGAAIAGSHAVIGGWRIDGTPVCPEDSNEELDPVTVVEGIGLVEGAVDVHAAQWGTVSRLVAVVEAGLAPHGIAIDEDTVLGPDGRVRGAGRVWHARRAESGAVTLTTTGPAGPPR</sequence>
<keyword evidence="3" id="KW-0378">Hydrolase</keyword>
<reference evidence="5 6" key="1">
    <citation type="submission" date="2019-06" db="EMBL/GenBank/DDBJ databases">
        <title>Genome sequencing of plant associated microbes to promote plant fitness in Sorghum bicolor and Oryza sativa.</title>
        <authorList>
            <person name="Coleman-Derr D."/>
        </authorList>
    </citation>
    <scope>NUCLEOTIDE SEQUENCE [LARGE SCALE GENOMIC DNA]</scope>
    <source>
        <strain evidence="5 6">KV-663</strain>
    </source>
</reference>
<evidence type="ECO:0000313" key="6">
    <source>
        <dbReference type="Proteomes" id="UP000316747"/>
    </source>
</evidence>
<proteinExistence type="inferred from homology"/>
<dbReference type="GO" id="GO:0006508">
    <property type="term" value="P:proteolysis"/>
    <property type="evidence" value="ECO:0007669"/>
    <property type="project" value="UniProtKB-KW"/>
</dbReference>
<keyword evidence="6" id="KW-1185">Reference proteome</keyword>
<dbReference type="InterPro" id="IPR005320">
    <property type="entry name" value="Peptidase_S51"/>
</dbReference>
<gene>
    <name evidence="5" type="ORF">FBY41_4323</name>
</gene>
<dbReference type="PANTHER" id="PTHR36175:SF1">
    <property type="entry name" value="CYANOPHYCINASE"/>
    <property type="match status" value="1"/>
</dbReference>
<keyword evidence="4" id="KW-0720">Serine protease</keyword>
<dbReference type="EMBL" id="VFPM01000004">
    <property type="protein sequence ID" value="TQM57495.1"/>
    <property type="molecule type" value="Genomic_DNA"/>
</dbReference>
<dbReference type="SUPFAM" id="SSF52317">
    <property type="entry name" value="Class I glutamine amidotransferase-like"/>
    <property type="match status" value="1"/>
</dbReference>
<dbReference type="GO" id="GO:0008236">
    <property type="term" value="F:serine-type peptidase activity"/>
    <property type="evidence" value="ECO:0007669"/>
    <property type="project" value="UniProtKB-KW"/>
</dbReference>
<comment type="similarity">
    <text evidence="1">Belongs to the peptidase S51 family.</text>
</comment>
<dbReference type="Pfam" id="PF03575">
    <property type="entry name" value="Peptidase_S51"/>
    <property type="match status" value="1"/>
</dbReference>
<dbReference type="RefSeq" id="WP_141846980.1">
    <property type="nucleotide sequence ID" value="NZ_VFPM01000004.1"/>
</dbReference>
<dbReference type="OrthoDB" id="3078420at2"/>
<name>A0A543HGN3_9MICO</name>
<organism evidence="5 6">
    <name type="scientific">Humibacillus xanthopallidus</name>
    <dbReference type="NCBI Taxonomy" id="412689"/>
    <lineage>
        <taxon>Bacteria</taxon>
        <taxon>Bacillati</taxon>
        <taxon>Actinomycetota</taxon>
        <taxon>Actinomycetes</taxon>
        <taxon>Micrococcales</taxon>
        <taxon>Intrasporangiaceae</taxon>
        <taxon>Humibacillus</taxon>
    </lineage>
</organism>
<evidence type="ECO:0000256" key="1">
    <source>
        <dbReference type="ARBA" id="ARBA00006534"/>
    </source>
</evidence>
<evidence type="ECO:0000313" key="5">
    <source>
        <dbReference type="EMBL" id="TQM57495.1"/>
    </source>
</evidence>
<dbReference type="InterPro" id="IPR029062">
    <property type="entry name" value="Class_I_gatase-like"/>
</dbReference>
<protein>
    <submittedName>
        <fullName evidence="5">Cyanophycinase</fullName>
    </submittedName>
</protein>
<evidence type="ECO:0000256" key="4">
    <source>
        <dbReference type="ARBA" id="ARBA00022825"/>
    </source>
</evidence>
<evidence type="ECO:0000256" key="2">
    <source>
        <dbReference type="ARBA" id="ARBA00022670"/>
    </source>
</evidence>